<keyword evidence="3" id="KW-1185">Reference proteome</keyword>
<gene>
    <name evidence="2" type="ORF">GCM10022278_36960</name>
</gene>
<keyword evidence="1" id="KW-0732">Signal</keyword>
<dbReference type="EMBL" id="BAABBO010000019">
    <property type="protein sequence ID" value="GAA3976693.1"/>
    <property type="molecule type" value="Genomic_DNA"/>
</dbReference>
<accession>A0ABP7Q4Z2</accession>
<feature type="signal peptide" evidence="1">
    <location>
        <begin position="1"/>
        <end position="33"/>
    </location>
</feature>
<protein>
    <submittedName>
        <fullName evidence="2">Uncharacterized protein</fullName>
    </submittedName>
</protein>
<dbReference type="Proteomes" id="UP001501337">
    <property type="component" value="Unassembled WGS sequence"/>
</dbReference>
<evidence type="ECO:0000313" key="2">
    <source>
        <dbReference type="EMBL" id="GAA3976693.1"/>
    </source>
</evidence>
<proteinExistence type="predicted"/>
<evidence type="ECO:0000256" key="1">
    <source>
        <dbReference type="SAM" id="SignalP"/>
    </source>
</evidence>
<dbReference type="Gene3D" id="3.40.190.10">
    <property type="entry name" value="Periplasmic binding protein-like II"/>
    <property type="match status" value="2"/>
</dbReference>
<feature type="chain" id="PRO_5046101976" evidence="1">
    <location>
        <begin position="34"/>
        <end position="266"/>
    </location>
</feature>
<dbReference type="RefSeq" id="WP_344809187.1">
    <property type="nucleotide sequence ID" value="NZ_BAABBO010000019.1"/>
</dbReference>
<comment type="caution">
    <text evidence="2">The sequence shown here is derived from an EMBL/GenBank/DDBJ whole genome shotgun (WGS) entry which is preliminary data.</text>
</comment>
<sequence length="266" mass="29599">MSAQRTTTITIPIRSLLLTVASTCLLWSSSAGADSEITAKSAPATALYVTRPTNADQDSTAYVWQMVNAAYQSLDIELVPIDVPLARMYVMADQGAADAALAGVAEQIEPRYTNLIRVPVPVFESRYHIYGFDRNNSVNSWVDLGTETIAAIRGFETIKRYLPQEQIIWVNSAEQLLGMLEKKRVRYVVGLENQMTAELAQTMRPTSKLVRRLNDAPLHEVVLYHYLAPRHAGLREALAEAIEKEKAKDLIDGVDRPLLDEPIDSN</sequence>
<organism evidence="2 3">
    <name type="scientific">Allohahella marinimesophila</name>
    <dbReference type="NCBI Taxonomy" id="1054972"/>
    <lineage>
        <taxon>Bacteria</taxon>
        <taxon>Pseudomonadati</taxon>
        <taxon>Pseudomonadota</taxon>
        <taxon>Gammaproteobacteria</taxon>
        <taxon>Oceanospirillales</taxon>
        <taxon>Hahellaceae</taxon>
        <taxon>Allohahella</taxon>
    </lineage>
</organism>
<name>A0ABP7Q4Z2_9GAMM</name>
<dbReference type="SUPFAM" id="SSF53850">
    <property type="entry name" value="Periplasmic binding protein-like II"/>
    <property type="match status" value="1"/>
</dbReference>
<reference evidence="3" key="1">
    <citation type="journal article" date="2019" name="Int. J. Syst. Evol. Microbiol.">
        <title>The Global Catalogue of Microorganisms (GCM) 10K type strain sequencing project: providing services to taxonomists for standard genome sequencing and annotation.</title>
        <authorList>
            <consortium name="The Broad Institute Genomics Platform"/>
            <consortium name="The Broad Institute Genome Sequencing Center for Infectious Disease"/>
            <person name="Wu L."/>
            <person name="Ma J."/>
        </authorList>
    </citation>
    <scope>NUCLEOTIDE SEQUENCE [LARGE SCALE GENOMIC DNA]</scope>
    <source>
        <strain evidence="3">JCM 17555</strain>
    </source>
</reference>
<evidence type="ECO:0000313" key="3">
    <source>
        <dbReference type="Proteomes" id="UP001501337"/>
    </source>
</evidence>